<gene>
    <name evidence="3" type="ORF">BFS30_15590</name>
</gene>
<dbReference type="Pfam" id="PF00903">
    <property type="entry name" value="Glyoxalase"/>
    <property type="match status" value="1"/>
</dbReference>
<dbReference type="InterPro" id="IPR029068">
    <property type="entry name" value="Glyas_Bleomycin-R_OHBP_Dase"/>
</dbReference>
<keyword evidence="1" id="KW-0732">Signal</keyword>
<dbReference type="EMBL" id="CP017141">
    <property type="protein sequence ID" value="AOM78474.1"/>
    <property type="molecule type" value="Genomic_DNA"/>
</dbReference>
<sequence length="152" mass="17536">MKRSCMLFILILLSGLSNAQHLRSPQKMKLNAGIITSKLAETKEFYTNILGFGISYENDFYLLLHAPGKQAELSFLLPNHASQQPLFQQPFQGQGMYLTIEVEDVDRLYRELKKKKVEIKIDLRNEHWGDRHFAISDPNGIAIDLVKYTRPE</sequence>
<proteinExistence type="predicted"/>
<evidence type="ECO:0000313" key="4">
    <source>
        <dbReference type="Proteomes" id="UP000094313"/>
    </source>
</evidence>
<feature type="domain" description="VOC" evidence="2">
    <location>
        <begin position="27"/>
        <end position="148"/>
    </location>
</feature>
<name>A0A1D7QIH3_9SPHI</name>
<keyword evidence="4" id="KW-1185">Reference proteome</keyword>
<accession>A0A1D7QIH3</accession>
<dbReference type="KEGG" id="psty:BFS30_15590"/>
<evidence type="ECO:0000259" key="2">
    <source>
        <dbReference type="PROSITE" id="PS51819"/>
    </source>
</evidence>
<dbReference type="AlphaFoldDB" id="A0A1D7QIH3"/>
<feature type="signal peptide" evidence="1">
    <location>
        <begin position="1"/>
        <end position="19"/>
    </location>
</feature>
<organism evidence="3 4">
    <name type="scientific">Pedobacter steynii</name>
    <dbReference type="NCBI Taxonomy" id="430522"/>
    <lineage>
        <taxon>Bacteria</taxon>
        <taxon>Pseudomonadati</taxon>
        <taxon>Bacteroidota</taxon>
        <taxon>Sphingobacteriia</taxon>
        <taxon>Sphingobacteriales</taxon>
        <taxon>Sphingobacteriaceae</taxon>
        <taxon>Pedobacter</taxon>
    </lineage>
</organism>
<dbReference type="PROSITE" id="PS51819">
    <property type="entry name" value="VOC"/>
    <property type="match status" value="1"/>
</dbReference>
<dbReference type="Gene3D" id="3.30.720.120">
    <property type="match status" value="1"/>
</dbReference>
<dbReference type="Proteomes" id="UP000094313">
    <property type="component" value="Chromosome"/>
</dbReference>
<dbReference type="InterPro" id="IPR004360">
    <property type="entry name" value="Glyas_Fos-R_dOase_dom"/>
</dbReference>
<protein>
    <submittedName>
        <fullName evidence="3">Glyoxalase</fullName>
    </submittedName>
</protein>
<dbReference type="InterPro" id="IPR037523">
    <property type="entry name" value="VOC_core"/>
</dbReference>
<dbReference type="Gene3D" id="3.30.720.110">
    <property type="match status" value="1"/>
</dbReference>
<reference evidence="3 4" key="1">
    <citation type="submission" date="2016-08" db="EMBL/GenBank/DDBJ databases">
        <authorList>
            <person name="Seilhamer J.J."/>
        </authorList>
    </citation>
    <scope>NUCLEOTIDE SEQUENCE [LARGE SCALE GENOMIC DNA]</scope>
    <source>
        <strain evidence="3 4">DX4</strain>
    </source>
</reference>
<feature type="chain" id="PRO_5009098651" evidence="1">
    <location>
        <begin position="20"/>
        <end position="152"/>
    </location>
</feature>
<evidence type="ECO:0000256" key="1">
    <source>
        <dbReference type="SAM" id="SignalP"/>
    </source>
</evidence>
<evidence type="ECO:0000313" key="3">
    <source>
        <dbReference type="EMBL" id="AOM78474.1"/>
    </source>
</evidence>
<dbReference type="SUPFAM" id="SSF54593">
    <property type="entry name" value="Glyoxalase/Bleomycin resistance protein/Dihydroxybiphenyl dioxygenase"/>
    <property type="match status" value="1"/>
</dbReference>